<feature type="compositionally biased region" description="Polar residues" evidence="1">
    <location>
        <begin position="291"/>
        <end position="316"/>
    </location>
</feature>
<protein>
    <submittedName>
        <fullName evidence="2">Uncharacterized protein</fullName>
    </submittedName>
</protein>
<feature type="compositionally biased region" description="Polar residues" evidence="1">
    <location>
        <begin position="427"/>
        <end position="440"/>
    </location>
</feature>
<feature type="compositionally biased region" description="Basic and acidic residues" evidence="1">
    <location>
        <begin position="71"/>
        <end position="90"/>
    </location>
</feature>
<feature type="region of interest" description="Disordered" evidence="1">
    <location>
        <begin position="53"/>
        <end position="258"/>
    </location>
</feature>
<evidence type="ECO:0000313" key="2">
    <source>
        <dbReference type="EMBL" id="OAG18847.1"/>
    </source>
</evidence>
<keyword evidence="3" id="KW-1185">Reference proteome</keyword>
<name>A0A177DHS2_ALTAL</name>
<dbReference type="AlphaFoldDB" id="A0A177DHS2"/>
<feature type="compositionally biased region" description="Low complexity" evidence="1">
    <location>
        <begin position="215"/>
        <end position="225"/>
    </location>
</feature>
<feature type="region of interest" description="Disordered" evidence="1">
    <location>
        <begin position="279"/>
        <end position="440"/>
    </location>
</feature>
<evidence type="ECO:0000313" key="3">
    <source>
        <dbReference type="Proteomes" id="UP000077248"/>
    </source>
</evidence>
<feature type="region of interest" description="Disordered" evidence="1">
    <location>
        <begin position="505"/>
        <end position="547"/>
    </location>
</feature>
<dbReference type="Proteomes" id="UP000077248">
    <property type="component" value="Unassembled WGS sequence"/>
</dbReference>
<dbReference type="KEGG" id="aalt:CC77DRAFT_1051317"/>
<gene>
    <name evidence="2" type="ORF">CC77DRAFT_1051317</name>
</gene>
<feature type="compositionally biased region" description="Basic and acidic residues" evidence="1">
    <location>
        <begin position="374"/>
        <end position="383"/>
    </location>
</feature>
<feature type="compositionally biased region" description="Basic and acidic residues" evidence="1">
    <location>
        <begin position="120"/>
        <end position="132"/>
    </location>
</feature>
<dbReference type="VEuPathDB" id="FungiDB:CC77DRAFT_1051317"/>
<dbReference type="GeneID" id="29113257"/>
<reference evidence="2 3" key="1">
    <citation type="submission" date="2016-05" db="EMBL/GenBank/DDBJ databases">
        <title>Comparative analysis of secretome profiles of manganese(II)-oxidizing ascomycete fungi.</title>
        <authorList>
            <consortium name="DOE Joint Genome Institute"/>
            <person name="Zeiner C.A."/>
            <person name="Purvine S.O."/>
            <person name="Zink E.M."/>
            <person name="Wu S."/>
            <person name="Pasa-Tolic L."/>
            <person name="Chaput D.L."/>
            <person name="Haridas S."/>
            <person name="Grigoriev I.V."/>
            <person name="Santelli C.M."/>
            <person name="Hansel C.M."/>
        </authorList>
    </citation>
    <scope>NUCLEOTIDE SEQUENCE [LARGE SCALE GENOMIC DNA]</scope>
    <source>
        <strain evidence="2 3">SRC1lrK2f</strain>
    </source>
</reference>
<dbReference type="EMBL" id="KV441482">
    <property type="protein sequence ID" value="OAG18847.1"/>
    <property type="molecule type" value="Genomic_DNA"/>
</dbReference>
<accession>A0A177DHS2</accession>
<feature type="compositionally biased region" description="Acidic residues" evidence="1">
    <location>
        <begin position="391"/>
        <end position="404"/>
    </location>
</feature>
<sequence length="547" mass="60367">MADRYSKFIVNGNGKNPGFRPIFEGQFGCTNIHDLKKQDFLDIAQKFDRANAPLTLDDPDVGTKASQAQKEALRADVDARRRTRQGEAKAKGGKRTTSGKKKATGQRAHAQKTGTTPAQPKKDKTNAQKDEASPSDDEIAEQDDDGDVQMAEDQDGGDVTTVVEPTADAVSGLHSKRKRRPTGAPLANKRIRSTRSKPAGEGKQSQEREEDKKAAAFSTRTTRATKQARGQATTRVIRETTPVDDPSSNDTRASMKHSMVAKLKVEGSCVQAAIQVSETDGDRNMTLADVNVQSLTADQSQKQTARDTQTANTPQKNYEERISGRLQARSSSHDSTTSMGSHKNDLKDASAQPQDMLSAGSVGSNNKTALRSEPPQKDKKETTKPSGSEDSAGDETSNESEESTGSEVASDDASSVESIKESDVKNMLSTKNYFYDNSKSPYDEEEAHYRVCAKTGNMGSSRDRNWDPKFEGTHKVDGYMNIKPLWLAKTYDRSLMDPREQELYDAQKEEWERQDAKNAGLPPPKKPKKPKKKKKKRTYIDRILENR</sequence>
<feature type="compositionally biased region" description="Basic and acidic residues" evidence="1">
    <location>
        <begin position="505"/>
        <end position="516"/>
    </location>
</feature>
<feature type="compositionally biased region" description="Acidic residues" evidence="1">
    <location>
        <begin position="133"/>
        <end position="156"/>
    </location>
</feature>
<evidence type="ECO:0000256" key="1">
    <source>
        <dbReference type="SAM" id="MobiDB-lite"/>
    </source>
</evidence>
<feature type="compositionally biased region" description="Basic residues" evidence="1">
    <location>
        <begin position="91"/>
        <end position="104"/>
    </location>
</feature>
<organism evidence="2 3">
    <name type="scientific">Alternaria alternata</name>
    <name type="common">Alternaria rot fungus</name>
    <name type="synonym">Torula alternata</name>
    <dbReference type="NCBI Taxonomy" id="5599"/>
    <lineage>
        <taxon>Eukaryota</taxon>
        <taxon>Fungi</taxon>
        <taxon>Dikarya</taxon>
        <taxon>Ascomycota</taxon>
        <taxon>Pezizomycotina</taxon>
        <taxon>Dothideomycetes</taxon>
        <taxon>Pleosporomycetidae</taxon>
        <taxon>Pleosporales</taxon>
        <taxon>Pleosporineae</taxon>
        <taxon>Pleosporaceae</taxon>
        <taxon>Alternaria</taxon>
        <taxon>Alternaria sect. Alternaria</taxon>
        <taxon>Alternaria alternata complex</taxon>
    </lineage>
</organism>
<dbReference type="RefSeq" id="XP_018384268.1">
    <property type="nucleotide sequence ID" value="XM_018527663.1"/>
</dbReference>
<feature type="compositionally biased region" description="Basic residues" evidence="1">
    <location>
        <begin position="525"/>
        <end position="537"/>
    </location>
</feature>
<feature type="compositionally biased region" description="Basic and acidic residues" evidence="1">
    <location>
        <begin position="198"/>
        <end position="214"/>
    </location>
</feature>
<proteinExistence type="predicted"/>
<feature type="compositionally biased region" description="Basic and acidic residues" evidence="1">
    <location>
        <begin position="538"/>
        <end position="547"/>
    </location>
</feature>
<feature type="compositionally biased region" description="Polar residues" evidence="1">
    <location>
        <begin position="351"/>
        <end position="369"/>
    </location>
</feature>